<keyword evidence="2" id="KW-1185">Reference proteome</keyword>
<organism evidence="1 2">
    <name type="scientific">Hydromonas duriensis</name>
    <dbReference type="NCBI Taxonomy" id="1527608"/>
    <lineage>
        <taxon>Bacteria</taxon>
        <taxon>Pseudomonadati</taxon>
        <taxon>Pseudomonadota</taxon>
        <taxon>Betaproteobacteria</taxon>
        <taxon>Burkholderiales</taxon>
        <taxon>Burkholderiaceae</taxon>
        <taxon>Hydromonas</taxon>
    </lineage>
</organism>
<evidence type="ECO:0000313" key="1">
    <source>
        <dbReference type="EMBL" id="TDR27809.1"/>
    </source>
</evidence>
<comment type="caution">
    <text evidence="1">The sequence shown here is derived from an EMBL/GenBank/DDBJ whole genome shotgun (WGS) entry which is preliminary data.</text>
</comment>
<dbReference type="AlphaFoldDB" id="A0A4R6Y4F4"/>
<gene>
    <name evidence="1" type="ORF">DFR44_13813</name>
</gene>
<sequence>MTTFFTRLKINKNQLSKAHLAQLKDRKITYDVFLYSDYQTQETKITSATQQFFSAEGESLARYPLESRFPSWEDGAKDEISAVWIVYADEGKTVLWRGQVKEMFQEGSNKWNVPNIKKYTDGVSSAQSDKPNTKETRVPRIKFSLYARKAGSFGVGETQVGSIGGMVSPSKPSLHFTLMIEDLYFGIWGTDGQPSSKVGGKLISNFYTDYPKFIVLRIDIKPPAGMTRDEFKKRLVANAYKFQSYSLDYSVPDNLGGSVMDPGEYNSSSYIAGLLNSVMGYVPKIVTPGYQIPGWETPVPSSFFRGT</sequence>
<evidence type="ECO:0000313" key="2">
    <source>
        <dbReference type="Proteomes" id="UP000294480"/>
    </source>
</evidence>
<dbReference type="EMBL" id="SNZE01000038">
    <property type="protein sequence ID" value="TDR27809.1"/>
    <property type="molecule type" value="Genomic_DNA"/>
</dbReference>
<accession>A0A4R6Y4F4</accession>
<dbReference type="Proteomes" id="UP000294480">
    <property type="component" value="Unassembled WGS sequence"/>
</dbReference>
<dbReference type="OrthoDB" id="8849922at2"/>
<dbReference type="RefSeq" id="WP_133621564.1">
    <property type="nucleotide sequence ID" value="NZ_SNZE01000038.1"/>
</dbReference>
<proteinExistence type="predicted"/>
<protein>
    <submittedName>
        <fullName evidence="1">Uncharacterized protein</fullName>
    </submittedName>
</protein>
<reference evidence="1 2" key="1">
    <citation type="submission" date="2019-03" db="EMBL/GenBank/DDBJ databases">
        <title>Genomic Encyclopedia of Type Strains, Phase IV (KMG-IV): sequencing the most valuable type-strain genomes for metagenomic binning, comparative biology and taxonomic classification.</title>
        <authorList>
            <person name="Goeker M."/>
        </authorList>
    </citation>
    <scope>NUCLEOTIDE SEQUENCE [LARGE SCALE GENOMIC DNA]</scope>
    <source>
        <strain evidence="1 2">DSM 102852</strain>
    </source>
</reference>
<name>A0A4R6Y4F4_9BURK</name>